<protein>
    <submittedName>
        <fullName evidence="1">Uncharacterized protein</fullName>
    </submittedName>
</protein>
<dbReference type="EMBL" id="BMQL01000026">
    <property type="protein sequence ID" value="GGR21086.1"/>
    <property type="molecule type" value="Genomic_DNA"/>
</dbReference>
<organism evidence="1 2">
    <name type="scientific">Deinococcus ruber</name>
    <dbReference type="NCBI Taxonomy" id="1848197"/>
    <lineage>
        <taxon>Bacteria</taxon>
        <taxon>Thermotogati</taxon>
        <taxon>Deinococcota</taxon>
        <taxon>Deinococci</taxon>
        <taxon>Deinococcales</taxon>
        <taxon>Deinococcaceae</taxon>
        <taxon>Deinococcus</taxon>
    </lineage>
</organism>
<dbReference type="AlphaFoldDB" id="A0A918CEX2"/>
<evidence type="ECO:0000313" key="2">
    <source>
        <dbReference type="Proteomes" id="UP000603865"/>
    </source>
</evidence>
<proteinExistence type="predicted"/>
<evidence type="ECO:0000313" key="1">
    <source>
        <dbReference type="EMBL" id="GGR21086.1"/>
    </source>
</evidence>
<sequence length="128" mass="13620">MKDVYSVVIWLRDSHGGASDAQASRSDSGGLPSGHRSFVFNAPALPRVHYAHFSTREEAETTLRTLGAAIQAGETLYVTGEASFAIPAHSVHYLALGHSTAQDTNPSDGTEAGRIAHEQRAHHTEGKG</sequence>
<reference evidence="1" key="2">
    <citation type="submission" date="2020-09" db="EMBL/GenBank/DDBJ databases">
        <authorList>
            <person name="Sun Q."/>
            <person name="Ohkuma M."/>
        </authorList>
    </citation>
    <scope>NUCLEOTIDE SEQUENCE</scope>
    <source>
        <strain evidence="1">JCM 31311</strain>
    </source>
</reference>
<name>A0A918CEX2_9DEIO</name>
<comment type="caution">
    <text evidence="1">The sequence shown here is derived from an EMBL/GenBank/DDBJ whole genome shotgun (WGS) entry which is preliminary data.</text>
</comment>
<gene>
    <name evidence="1" type="ORF">GCM10008957_36690</name>
</gene>
<reference evidence="1" key="1">
    <citation type="journal article" date="2014" name="Int. J. Syst. Evol. Microbiol.">
        <title>Complete genome sequence of Corynebacterium casei LMG S-19264T (=DSM 44701T), isolated from a smear-ripened cheese.</title>
        <authorList>
            <consortium name="US DOE Joint Genome Institute (JGI-PGF)"/>
            <person name="Walter F."/>
            <person name="Albersmeier A."/>
            <person name="Kalinowski J."/>
            <person name="Ruckert C."/>
        </authorList>
    </citation>
    <scope>NUCLEOTIDE SEQUENCE</scope>
    <source>
        <strain evidence="1">JCM 31311</strain>
    </source>
</reference>
<accession>A0A918CEX2</accession>
<dbReference type="Proteomes" id="UP000603865">
    <property type="component" value="Unassembled WGS sequence"/>
</dbReference>
<dbReference type="RefSeq" id="WP_189091957.1">
    <property type="nucleotide sequence ID" value="NZ_BMQL01000026.1"/>
</dbReference>
<keyword evidence="2" id="KW-1185">Reference proteome</keyword>